<organism evidence="2 3">
    <name type="scientific">Streptomyces canus</name>
    <dbReference type="NCBI Taxonomy" id="58343"/>
    <lineage>
        <taxon>Bacteria</taxon>
        <taxon>Bacillati</taxon>
        <taxon>Actinomycetota</taxon>
        <taxon>Actinomycetes</taxon>
        <taxon>Kitasatosporales</taxon>
        <taxon>Streptomycetaceae</taxon>
        <taxon>Streptomyces</taxon>
        <taxon>Streptomyces aurantiacus group</taxon>
    </lineage>
</organism>
<dbReference type="Proteomes" id="UP001234216">
    <property type="component" value="Unassembled WGS sequence"/>
</dbReference>
<name>A0AAW8F8Z2_9ACTN</name>
<sequence>MSRLCVDPTFVVPVSTPRWYRAHTSRDGLRVGEQPSLGQAGGGGQGIDLAGGAEQRVLEVVHADHP</sequence>
<comment type="caution">
    <text evidence="2">The sequence shown here is derived from an EMBL/GenBank/DDBJ whole genome shotgun (WGS) entry which is preliminary data.</text>
</comment>
<accession>A0AAW8F8Z2</accession>
<protein>
    <submittedName>
        <fullName evidence="2">Uncharacterized protein</fullName>
    </submittedName>
</protein>
<evidence type="ECO:0000256" key="1">
    <source>
        <dbReference type="SAM" id="MobiDB-lite"/>
    </source>
</evidence>
<feature type="region of interest" description="Disordered" evidence="1">
    <location>
        <begin position="26"/>
        <end position="49"/>
    </location>
</feature>
<proteinExistence type="predicted"/>
<gene>
    <name evidence="2" type="ORF">QFZ22_001273</name>
</gene>
<reference evidence="2" key="1">
    <citation type="submission" date="2023-07" db="EMBL/GenBank/DDBJ databases">
        <title>Comparative genomics of wheat-associated soil bacteria to identify genetic determinants of phenazine resistance.</title>
        <authorList>
            <person name="Mouncey N."/>
        </authorList>
    </citation>
    <scope>NUCLEOTIDE SEQUENCE</scope>
    <source>
        <strain evidence="2">V4I22</strain>
    </source>
</reference>
<dbReference type="AlphaFoldDB" id="A0AAW8F8Z2"/>
<dbReference type="EMBL" id="JAUSZV010000005">
    <property type="protein sequence ID" value="MDQ0905288.1"/>
    <property type="molecule type" value="Genomic_DNA"/>
</dbReference>
<evidence type="ECO:0000313" key="3">
    <source>
        <dbReference type="Proteomes" id="UP001234216"/>
    </source>
</evidence>
<evidence type="ECO:0000313" key="2">
    <source>
        <dbReference type="EMBL" id="MDQ0905288.1"/>
    </source>
</evidence>